<dbReference type="GO" id="GO:0043130">
    <property type="term" value="F:ubiquitin binding"/>
    <property type="evidence" value="ECO:0007669"/>
    <property type="project" value="TreeGrafter"/>
</dbReference>
<evidence type="ECO:0000259" key="1">
    <source>
        <dbReference type="PROSITE" id="PS50053"/>
    </source>
</evidence>
<proteinExistence type="predicted"/>
<feature type="non-terminal residue" evidence="2">
    <location>
        <position position="122"/>
    </location>
</feature>
<dbReference type="PANTHER" id="PTHR10621:SF0">
    <property type="entry name" value="UV EXCISION REPAIR PROTEIN RAD23"/>
    <property type="match status" value="1"/>
</dbReference>
<gene>
    <name evidence="2" type="ORF">HaLaN_23795</name>
</gene>
<dbReference type="GO" id="GO:0031593">
    <property type="term" value="F:polyubiquitin modification-dependent protein binding"/>
    <property type="evidence" value="ECO:0007669"/>
    <property type="project" value="TreeGrafter"/>
</dbReference>
<evidence type="ECO:0000313" key="3">
    <source>
        <dbReference type="Proteomes" id="UP000485058"/>
    </source>
</evidence>
<dbReference type="FunFam" id="1.10.8.10:FF:000003">
    <property type="entry name" value="UV excision repair protein RAD23 homolog"/>
    <property type="match status" value="1"/>
</dbReference>
<dbReference type="InterPro" id="IPR029071">
    <property type="entry name" value="Ubiquitin-like_domsf"/>
</dbReference>
<comment type="caution">
    <text evidence="2">The sequence shown here is derived from an EMBL/GenBank/DDBJ whole genome shotgun (WGS) entry which is preliminary data.</text>
</comment>
<dbReference type="GO" id="GO:0043161">
    <property type="term" value="P:proteasome-mediated ubiquitin-dependent protein catabolic process"/>
    <property type="evidence" value="ECO:0007669"/>
    <property type="project" value="TreeGrafter"/>
</dbReference>
<dbReference type="Proteomes" id="UP000485058">
    <property type="component" value="Unassembled WGS sequence"/>
</dbReference>
<dbReference type="Gene3D" id="3.10.20.90">
    <property type="entry name" value="Phosphatidylinositol 3-kinase Catalytic Subunit, Chain A, domain 1"/>
    <property type="match status" value="1"/>
</dbReference>
<sequence length="122" mass="12691">MKLTFRTVSGESFSLEVEDSLTVGSLKKQVSEVRNLAADVVLKLVHKGKTGFIVVFIQPPKKAEAKPAAAPAAVVQPAAEAAPVAAPPAPVAAPVARAMRAAFNNPDRAVEYLMTSIPESAA</sequence>
<dbReference type="Pfam" id="PF00240">
    <property type="entry name" value="ubiquitin"/>
    <property type="match status" value="1"/>
</dbReference>
<evidence type="ECO:0000313" key="2">
    <source>
        <dbReference type="EMBL" id="GFH25777.1"/>
    </source>
</evidence>
<dbReference type="AlphaFoldDB" id="A0A699ZSK0"/>
<dbReference type="SUPFAM" id="SSF54236">
    <property type="entry name" value="Ubiquitin-like"/>
    <property type="match status" value="1"/>
</dbReference>
<dbReference type="InterPro" id="IPR000626">
    <property type="entry name" value="Ubiquitin-like_dom"/>
</dbReference>
<dbReference type="GO" id="GO:0070628">
    <property type="term" value="F:proteasome binding"/>
    <property type="evidence" value="ECO:0007669"/>
    <property type="project" value="TreeGrafter"/>
</dbReference>
<dbReference type="PROSITE" id="PS50053">
    <property type="entry name" value="UBIQUITIN_2"/>
    <property type="match status" value="1"/>
</dbReference>
<reference evidence="2 3" key="1">
    <citation type="submission" date="2020-02" db="EMBL/GenBank/DDBJ databases">
        <title>Draft genome sequence of Haematococcus lacustris strain NIES-144.</title>
        <authorList>
            <person name="Morimoto D."/>
            <person name="Nakagawa S."/>
            <person name="Yoshida T."/>
            <person name="Sawayama S."/>
        </authorList>
    </citation>
    <scope>NUCLEOTIDE SEQUENCE [LARGE SCALE GENOMIC DNA]</scope>
    <source>
        <strain evidence="2 3">NIES-144</strain>
    </source>
</reference>
<organism evidence="2 3">
    <name type="scientific">Haematococcus lacustris</name>
    <name type="common">Green alga</name>
    <name type="synonym">Haematococcus pluvialis</name>
    <dbReference type="NCBI Taxonomy" id="44745"/>
    <lineage>
        <taxon>Eukaryota</taxon>
        <taxon>Viridiplantae</taxon>
        <taxon>Chlorophyta</taxon>
        <taxon>core chlorophytes</taxon>
        <taxon>Chlorophyceae</taxon>
        <taxon>CS clade</taxon>
        <taxon>Chlamydomonadales</taxon>
        <taxon>Haematococcaceae</taxon>
        <taxon>Haematococcus</taxon>
    </lineage>
</organism>
<protein>
    <recommendedName>
        <fullName evidence="1">Ubiquitin-like domain-containing protein</fullName>
    </recommendedName>
</protein>
<dbReference type="Gene3D" id="1.10.8.10">
    <property type="entry name" value="DNA helicase RuvA subunit, C-terminal domain"/>
    <property type="match status" value="1"/>
</dbReference>
<dbReference type="EMBL" id="BLLF01002917">
    <property type="protein sequence ID" value="GFH25777.1"/>
    <property type="molecule type" value="Genomic_DNA"/>
</dbReference>
<dbReference type="GO" id="GO:0005829">
    <property type="term" value="C:cytosol"/>
    <property type="evidence" value="ECO:0007669"/>
    <property type="project" value="TreeGrafter"/>
</dbReference>
<name>A0A699ZSK0_HAELA</name>
<dbReference type="GO" id="GO:0005654">
    <property type="term" value="C:nucleoplasm"/>
    <property type="evidence" value="ECO:0007669"/>
    <property type="project" value="TreeGrafter"/>
</dbReference>
<accession>A0A699ZSK0</accession>
<feature type="domain" description="Ubiquitin-like" evidence="1">
    <location>
        <begin position="1"/>
        <end position="49"/>
    </location>
</feature>
<dbReference type="PANTHER" id="PTHR10621">
    <property type="entry name" value="UV EXCISION REPAIR PROTEIN RAD23"/>
    <property type="match status" value="1"/>
</dbReference>
<keyword evidence="3" id="KW-1185">Reference proteome</keyword>